<evidence type="ECO:0000313" key="3">
    <source>
        <dbReference type="Proteomes" id="UP000002186"/>
    </source>
</evidence>
<dbReference type="Pfam" id="PF13649">
    <property type="entry name" value="Methyltransf_25"/>
    <property type="match status" value="1"/>
</dbReference>
<keyword evidence="2" id="KW-0808">Transferase</keyword>
<reference evidence="3" key="1">
    <citation type="submission" date="2009-05" db="EMBL/GenBank/DDBJ databases">
        <title>Complete sequence of chromosome of Thauera sp. MZ1T.</title>
        <authorList>
            <consortium name="US DOE Joint Genome Institute"/>
            <person name="Lucas S."/>
            <person name="Copeland A."/>
            <person name="Lapidus A."/>
            <person name="Glavina del Rio T."/>
            <person name="Dalin E."/>
            <person name="Tice H."/>
            <person name="Bruce D."/>
            <person name="Goodwin L."/>
            <person name="Pitluck S."/>
            <person name="Sims D."/>
            <person name="Brettin T."/>
            <person name="Detter J.C."/>
            <person name="Han C."/>
            <person name="Larimer F."/>
            <person name="Land M."/>
            <person name="Hauser L."/>
            <person name="Kyrpides N."/>
            <person name="Mikhailova N."/>
            <person name="Sayler G.S."/>
        </authorList>
    </citation>
    <scope>NUCLEOTIDE SEQUENCE [LARGE SCALE GENOMIC DNA]</scope>
    <source>
        <strain evidence="3">MZ1T</strain>
    </source>
</reference>
<proteinExistence type="predicted"/>
<dbReference type="SUPFAM" id="SSF53335">
    <property type="entry name" value="S-adenosyl-L-methionine-dependent methyltransferases"/>
    <property type="match status" value="1"/>
</dbReference>
<dbReference type="RefSeq" id="WP_012585498.1">
    <property type="nucleotide sequence ID" value="NC_011662.2"/>
</dbReference>
<dbReference type="AlphaFoldDB" id="C4K9I3"/>
<dbReference type="GO" id="GO:0008168">
    <property type="term" value="F:methyltransferase activity"/>
    <property type="evidence" value="ECO:0007669"/>
    <property type="project" value="UniProtKB-KW"/>
</dbReference>
<dbReference type="OrthoDB" id="7273451at2"/>
<keyword evidence="3" id="KW-1185">Reference proteome</keyword>
<organism evidence="2 3">
    <name type="scientific">Thauera aminoaromatica</name>
    <dbReference type="NCBI Taxonomy" id="164330"/>
    <lineage>
        <taxon>Bacteria</taxon>
        <taxon>Pseudomonadati</taxon>
        <taxon>Pseudomonadota</taxon>
        <taxon>Betaproteobacteria</taxon>
        <taxon>Rhodocyclales</taxon>
        <taxon>Zoogloeaceae</taxon>
        <taxon>Thauera</taxon>
    </lineage>
</organism>
<evidence type="ECO:0000259" key="1">
    <source>
        <dbReference type="Pfam" id="PF13649"/>
    </source>
</evidence>
<dbReference type="Gene3D" id="3.40.50.150">
    <property type="entry name" value="Vaccinia Virus protein VP39"/>
    <property type="match status" value="1"/>
</dbReference>
<dbReference type="Proteomes" id="UP000002186">
    <property type="component" value="Chromosome"/>
</dbReference>
<gene>
    <name evidence="2" type="ordered locus">Tmz1t_2456</name>
</gene>
<accession>C4K9I3</accession>
<dbReference type="EMBL" id="CP001281">
    <property type="protein sequence ID" value="ACR01059.1"/>
    <property type="molecule type" value="Genomic_DNA"/>
</dbReference>
<dbReference type="GO" id="GO:0032259">
    <property type="term" value="P:methylation"/>
    <property type="evidence" value="ECO:0007669"/>
    <property type="project" value="UniProtKB-KW"/>
</dbReference>
<dbReference type="eggNOG" id="COG2518">
    <property type="taxonomic scope" value="Bacteria"/>
</dbReference>
<protein>
    <submittedName>
        <fullName evidence="2">Methyltransferase type 12</fullName>
    </submittedName>
</protein>
<sequence>MPTHPDAAAPRHPDACFDADWLALRAAADRAARAPRLEALAAAWLQGRRRRHPQAPLRLMDLGCGSGANARHLAPRLPGPQQWTLVDHDAGLLERARTLGADLRDAQGAKPQVHTRCRDLGTLAAPALADTDLVCASAVLDLMPASWLVRLADACTSTGCALLITQSVDGTWRFLTHGSAEPPVPDDAFVRDAFNAHQRRDKGLGAALGPDAAPALAELLAARGFDVETAASPWRLDLAAPPQAALACALIDGWRDAATAQCPHAAARIAAWHARRSAQCAARGKEVLEVGHLDLFASPPVATPAALRPDGPAARAR</sequence>
<dbReference type="InterPro" id="IPR029063">
    <property type="entry name" value="SAM-dependent_MTases_sf"/>
</dbReference>
<keyword evidence="2" id="KW-0489">Methyltransferase</keyword>
<dbReference type="STRING" id="85643.Tmz1t_2456"/>
<evidence type="ECO:0000313" key="2">
    <source>
        <dbReference type="EMBL" id="ACR01059.1"/>
    </source>
</evidence>
<dbReference type="HOGENOM" id="CLU_047561_0_0_4"/>
<dbReference type="KEGG" id="tmz:Tmz1t_2456"/>
<name>C4K9I3_THASP</name>
<reference evidence="2 3" key="2">
    <citation type="journal article" date="2012" name="Stand. Genomic Sci.">
        <title>Complete genome sequence of Thauera aminoaromatica strain MZ1T.</title>
        <authorList>
            <person name="Jiang K."/>
            <person name="Sanseverino J."/>
            <person name="Chauhan A."/>
            <person name="Lucas S."/>
            <person name="Copeland A."/>
            <person name="Lapidus A."/>
            <person name="Del Rio T.G."/>
            <person name="Dalin E."/>
            <person name="Tice H."/>
            <person name="Bruce D."/>
            <person name="Goodwin L."/>
            <person name="Pitluck S."/>
            <person name="Sims D."/>
            <person name="Brettin T."/>
            <person name="Detter J.C."/>
            <person name="Han C."/>
            <person name="Chang Y.J."/>
            <person name="Larimer F."/>
            <person name="Land M."/>
            <person name="Hauser L."/>
            <person name="Kyrpides N.C."/>
            <person name="Mikhailova N."/>
            <person name="Moser S."/>
            <person name="Jegier P."/>
            <person name="Close D."/>
            <person name="Debruyn J.M."/>
            <person name="Wang Y."/>
            <person name="Layton A.C."/>
            <person name="Allen M.S."/>
            <person name="Sayler G.S."/>
        </authorList>
    </citation>
    <scope>NUCLEOTIDE SEQUENCE [LARGE SCALE GENOMIC DNA]</scope>
    <source>
        <strain evidence="2 3">MZ1T</strain>
    </source>
</reference>
<dbReference type="InterPro" id="IPR041698">
    <property type="entry name" value="Methyltransf_25"/>
</dbReference>
<feature type="domain" description="Methyltransferase" evidence="1">
    <location>
        <begin position="60"/>
        <end position="152"/>
    </location>
</feature>